<reference evidence="1 2" key="1">
    <citation type="submission" date="2016-10" db="EMBL/GenBank/DDBJ databases">
        <authorList>
            <person name="de Groot N.N."/>
        </authorList>
    </citation>
    <scope>NUCLEOTIDE SEQUENCE [LARGE SCALE GENOMIC DNA]</scope>
    <source>
        <strain evidence="1 2">DSM 13760</strain>
    </source>
</reference>
<accession>A0A1H9UJQ5</accession>
<keyword evidence="2" id="KW-1185">Reference proteome</keyword>
<sequence>MVDVPKKVVYDLEESENRLSAMSSKLEEYLIRVDDFVKSANTEFMSLDSRDLFLQDDVDILSKRMDRLVDSFYNRISTTLIGENSLITLSIKQHEEQTIKNIEEATDSSSENYKAIQESYRAMSLQKLSGMESFSQLLSMVGDGEKNYGYAKIFKQTFIDKHSIKIIDGTVRYFGSNDVIKYIFGGNVRRTTVDTFGDYSVNKFIGGIKGKYKLTTLNGLLNYVSLGLEANKNYEQLNLSGDYDQYIVDNIGSLYNNVATVVAGQATSTGVGWALVTIAGFSNPVLVFVGATAVTAIVVKPVIDWSTEKIKDAVKNSQMTNIENLGEFDALNKLVEDGYDGYSKLNWEDYLKKNNSYSKELNLDGGGGAF</sequence>
<dbReference type="EMBL" id="FOHA01000033">
    <property type="protein sequence ID" value="SES09424.1"/>
    <property type="molecule type" value="Genomic_DNA"/>
</dbReference>
<organism evidence="1 2">
    <name type="scientific">Isobaculum melis</name>
    <dbReference type="NCBI Taxonomy" id="142588"/>
    <lineage>
        <taxon>Bacteria</taxon>
        <taxon>Bacillati</taxon>
        <taxon>Bacillota</taxon>
        <taxon>Bacilli</taxon>
        <taxon>Lactobacillales</taxon>
        <taxon>Carnobacteriaceae</taxon>
        <taxon>Isobaculum</taxon>
    </lineage>
</organism>
<dbReference type="Proteomes" id="UP000198948">
    <property type="component" value="Unassembled WGS sequence"/>
</dbReference>
<protein>
    <recommendedName>
        <fullName evidence="3">LXG domain of WXG superfamily protein</fullName>
    </recommendedName>
</protein>
<evidence type="ECO:0000313" key="2">
    <source>
        <dbReference type="Proteomes" id="UP000198948"/>
    </source>
</evidence>
<proteinExistence type="predicted"/>
<name>A0A1H9UJQ5_9LACT</name>
<dbReference type="RefSeq" id="WP_092654280.1">
    <property type="nucleotide sequence ID" value="NZ_FOHA01000033.1"/>
</dbReference>
<gene>
    <name evidence="1" type="ORF">SAMN04488559_1336</name>
</gene>
<evidence type="ECO:0000313" key="1">
    <source>
        <dbReference type="EMBL" id="SES09424.1"/>
    </source>
</evidence>
<dbReference type="AlphaFoldDB" id="A0A1H9UJQ5"/>
<evidence type="ECO:0008006" key="3">
    <source>
        <dbReference type="Google" id="ProtNLM"/>
    </source>
</evidence>
<dbReference type="STRING" id="142588.SAMN04488559_1336"/>